<keyword evidence="2" id="KW-0472">Membrane</keyword>
<feature type="transmembrane region" description="Helical" evidence="2">
    <location>
        <begin position="29"/>
        <end position="46"/>
    </location>
</feature>
<feature type="coiled-coil region" evidence="1">
    <location>
        <begin position="94"/>
        <end position="128"/>
    </location>
</feature>
<accession>A0A5E4Q2X4</accession>
<dbReference type="EMBL" id="FZQP02001204">
    <property type="protein sequence ID" value="VVC92048.1"/>
    <property type="molecule type" value="Genomic_DNA"/>
</dbReference>
<proteinExistence type="predicted"/>
<protein>
    <recommendedName>
        <fullName evidence="3">BAP29/BAP31 transmembrane domain-containing protein</fullName>
    </recommendedName>
</protein>
<keyword evidence="2" id="KW-1133">Transmembrane helix</keyword>
<evidence type="ECO:0000256" key="1">
    <source>
        <dbReference type="SAM" id="Coils"/>
    </source>
</evidence>
<organism evidence="4 5">
    <name type="scientific">Leptidea sinapis</name>
    <dbReference type="NCBI Taxonomy" id="189913"/>
    <lineage>
        <taxon>Eukaryota</taxon>
        <taxon>Metazoa</taxon>
        <taxon>Ecdysozoa</taxon>
        <taxon>Arthropoda</taxon>
        <taxon>Hexapoda</taxon>
        <taxon>Insecta</taxon>
        <taxon>Pterygota</taxon>
        <taxon>Neoptera</taxon>
        <taxon>Endopterygota</taxon>
        <taxon>Lepidoptera</taxon>
        <taxon>Glossata</taxon>
        <taxon>Ditrysia</taxon>
        <taxon>Papilionoidea</taxon>
        <taxon>Pieridae</taxon>
        <taxon>Dismorphiinae</taxon>
        <taxon>Leptidea</taxon>
    </lineage>
</organism>
<dbReference type="Pfam" id="PF05529">
    <property type="entry name" value="Bap31"/>
    <property type="match status" value="1"/>
</dbReference>
<name>A0A5E4Q2X4_9NEOP</name>
<evidence type="ECO:0000313" key="4">
    <source>
        <dbReference type="EMBL" id="VVC92048.1"/>
    </source>
</evidence>
<evidence type="ECO:0000256" key="2">
    <source>
        <dbReference type="SAM" id="Phobius"/>
    </source>
</evidence>
<dbReference type="InterPro" id="IPR040463">
    <property type="entry name" value="BAP29/BAP31_N"/>
</dbReference>
<sequence>MRKYSSHESAHLASEMKNHVKLFRAQRNFYLTGFAIFLSFVIRRLISMLIIQHELELKADEIIKKAEDTVKMAKTTVLANTFQNSEDIEIRNKLDLAEKLVQEQKLRINELEQEASMWRVKYEEIKCNLNAKGDD</sequence>
<keyword evidence="5" id="KW-1185">Reference proteome</keyword>
<gene>
    <name evidence="4" type="ORF">LSINAPIS_LOCUS4568</name>
</gene>
<keyword evidence="1" id="KW-0175">Coiled coil</keyword>
<evidence type="ECO:0000313" key="5">
    <source>
        <dbReference type="Proteomes" id="UP000324832"/>
    </source>
</evidence>
<keyword evidence="2" id="KW-0812">Transmembrane</keyword>
<reference evidence="4 5" key="1">
    <citation type="submission" date="2017-07" db="EMBL/GenBank/DDBJ databases">
        <authorList>
            <person name="Talla V."/>
            <person name="Backstrom N."/>
        </authorList>
    </citation>
    <scope>NUCLEOTIDE SEQUENCE [LARGE SCALE GENOMIC DNA]</scope>
</reference>
<feature type="domain" description="BAP29/BAP31 transmembrane" evidence="3">
    <location>
        <begin position="6"/>
        <end position="59"/>
    </location>
</feature>
<evidence type="ECO:0000259" key="3">
    <source>
        <dbReference type="Pfam" id="PF05529"/>
    </source>
</evidence>
<dbReference type="AlphaFoldDB" id="A0A5E4Q2X4"/>
<dbReference type="Proteomes" id="UP000324832">
    <property type="component" value="Unassembled WGS sequence"/>
</dbReference>